<keyword evidence="2" id="KW-0732">Signal</keyword>
<dbReference type="NCBIfam" id="NF040672">
    <property type="entry name" value="SCO2322_fam"/>
    <property type="match status" value="1"/>
</dbReference>
<evidence type="ECO:0000313" key="3">
    <source>
        <dbReference type="EMBL" id="GAA2211147.1"/>
    </source>
</evidence>
<feature type="chain" id="PRO_5046492321" description="Secreted protein" evidence="2">
    <location>
        <begin position="28"/>
        <end position="209"/>
    </location>
</feature>
<reference evidence="4" key="1">
    <citation type="journal article" date="2019" name="Int. J. Syst. Evol. Microbiol.">
        <title>The Global Catalogue of Microorganisms (GCM) 10K type strain sequencing project: providing services to taxonomists for standard genome sequencing and annotation.</title>
        <authorList>
            <consortium name="The Broad Institute Genomics Platform"/>
            <consortium name="The Broad Institute Genome Sequencing Center for Infectious Disease"/>
            <person name="Wu L."/>
            <person name="Ma J."/>
        </authorList>
    </citation>
    <scope>NUCLEOTIDE SEQUENCE [LARGE SCALE GENOMIC DNA]</scope>
    <source>
        <strain evidence="4">JCM 16114</strain>
    </source>
</reference>
<gene>
    <name evidence="3" type="ORF">GCM10009850_066060</name>
</gene>
<keyword evidence="4" id="KW-1185">Reference proteome</keyword>
<organism evidence="3 4">
    <name type="scientific">Nonomuraea monospora</name>
    <dbReference type="NCBI Taxonomy" id="568818"/>
    <lineage>
        <taxon>Bacteria</taxon>
        <taxon>Bacillati</taxon>
        <taxon>Actinomycetota</taxon>
        <taxon>Actinomycetes</taxon>
        <taxon>Streptosporangiales</taxon>
        <taxon>Streptosporangiaceae</taxon>
        <taxon>Nonomuraea</taxon>
    </lineage>
</organism>
<dbReference type="EMBL" id="BAAAQX010000019">
    <property type="protein sequence ID" value="GAA2211147.1"/>
    <property type="molecule type" value="Genomic_DNA"/>
</dbReference>
<feature type="transmembrane region" description="Helical" evidence="1">
    <location>
        <begin position="182"/>
        <end position="203"/>
    </location>
</feature>
<proteinExistence type="predicted"/>
<name>A0ABP5PHN2_9ACTN</name>
<evidence type="ECO:0000313" key="4">
    <source>
        <dbReference type="Proteomes" id="UP001499843"/>
    </source>
</evidence>
<protein>
    <recommendedName>
        <fullName evidence="5">Secreted protein</fullName>
    </recommendedName>
</protein>
<comment type="caution">
    <text evidence="3">The sequence shown here is derived from an EMBL/GenBank/DDBJ whole genome shotgun (WGS) entry which is preliminary data.</text>
</comment>
<keyword evidence="1" id="KW-0812">Transmembrane</keyword>
<dbReference type="RefSeq" id="WP_344483206.1">
    <property type="nucleotide sequence ID" value="NZ_BAAAQX010000019.1"/>
</dbReference>
<keyword evidence="1" id="KW-0472">Membrane</keyword>
<keyword evidence="1" id="KW-1133">Transmembrane helix</keyword>
<evidence type="ECO:0008006" key="5">
    <source>
        <dbReference type="Google" id="ProtNLM"/>
    </source>
</evidence>
<sequence>MLRAYRVVAGVALGVAAFLCLPSPALASPPPARPEQGGTRAWSVWTSDGTAWLAATAGDSPPDGSVIGWRFSASWDPPGGELPAFETVCGRDTAGSGHKRVVLAVDFGDSEADAHPGDRPPARVPPACVAGAENATTAQLLAASARVRVDAAGGVVSVDGYPSVAQGAAAAAVATGGDGVPVALIVGGACALALLAAGTAVTARRRAGR</sequence>
<evidence type="ECO:0000256" key="1">
    <source>
        <dbReference type="SAM" id="Phobius"/>
    </source>
</evidence>
<feature type="signal peptide" evidence="2">
    <location>
        <begin position="1"/>
        <end position="27"/>
    </location>
</feature>
<accession>A0ABP5PHN2</accession>
<evidence type="ECO:0000256" key="2">
    <source>
        <dbReference type="SAM" id="SignalP"/>
    </source>
</evidence>
<dbReference type="Proteomes" id="UP001499843">
    <property type="component" value="Unassembled WGS sequence"/>
</dbReference>
<dbReference type="InterPro" id="IPR047703">
    <property type="entry name" value="SCO2322-like"/>
</dbReference>